<reference evidence="2 3" key="1">
    <citation type="journal article" date="2024" name="Nat. Commun.">
        <title>Phylogenomics reveals the evolutionary origins of lichenization in chlorophyte algae.</title>
        <authorList>
            <person name="Puginier C."/>
            <person name="Libourel C."/>
            <person name="Otte J."/>
            <person name="Skaloud P."/>
            <person name="Haon M."/>
            <person name="Grisel S."/>
            <person name="Petersen M."/>
            <person name="Berrin J.G."/>
            <person name="Delaux P.M."/>
            <person name="Dal Grande F."/>
            <person name="Keller J."/>
        </authorList>
    </citation>
    <scope>NUCLEOTIDE SEQUENCE [LARGE SCALE GENOMIC DNA]</scope>
    <source>
        <strain evidence="2 3">SAG 2036</strain>
    </source>
</reference>
<dbReference type="AlphaFoldDB" id="A0AAW1P294"/>
<dbReference type="GO" id="GO:0009773">
    <property type="term" value="P:photosynthetic electron transport in photosystem I"/>
    <property type="evidence" value="ECO:0007669"/>
    <property type="project" value="InterPro"/>
</dbReference>
<sequence length="186" mass="19765">MHTSHHRPAPLRCFSCPHSVSPAHLERCSTSLWRPQAALPQAALRGSSRHSHICSAVETERSSDKKEEADKPSKASSNGKDSSDGAKPKAAKASTDGKARPKAAKSAKAGGEKRKSGAPDGPFTPIVNVVRDQVGQKNFNQIRGKAISLHSQVIKQFGKQIGADSKQVQGLIRLAKSNGSKLGFLS</sequence>
<protein>
    <submittedName>
        <fullName evidence="2">Uncharacterized protein</fullName>
    </submittedName>
</protein>
<organism evidence="2 3">
    <name type="scientific">Symbiochloris irregularis</name>
    <dbReference type="NCBI Taxonomy" id="706552"/>
    <lineage>
        <taxon>Eukaryota</taxon>
        <taxon>Viridiplantae</taxon>
        <taxon>Chlorophyta</taxon>
        <taxon>core chlorophytes</taxon>
        <taxon>Trebouxiophyceae</taxon>
        <taxon>Trebouxiales</taxon>
        <taxon>Trebouxiaceae</taxon>
        <taxon>Symbiochloris</taxon>
    </lineage>
</organism>
<evidence type="ECO:0000313" key="3">
    <source>
        <dbReference type="Proteomes" id="UP001465755"/>
    </source>
</evidence>
<dbReference type="Proteomes" id="UP001465755">
    <property type="component" value="Unassembled WGS sequence"/>
</dbReference>
<dbReference type="PANTHER" id="PTHR35709:SF1">
    <property type="entry name" value="PROTEIN PROTON GRADIENT REGULATION 5, CHLOROPLASTIC"/>
    <property type="match status" value="1"/>
</dbReference>
<dbReference type="GO" id="GO:0009507">
    <property type="term" value="C:chloroplast"/>
    <property type="evidence" value="ECO:0007669"/>
    <property type="project" value="TreeGrafter"/>
</dbReference>
<feature type="region of interest" description="Disordered" evidence="1">
    <location>
        <begin position="43"/>
        <end position="125"/>
    </location>
</feature>
<feature type="compositionally biased region" description="Basic and acidic residues" evidence="1">
    <location>
        <begin position="58"/>
        <end position="73"/>
    </location>
</feature>
<evidence type="ECO:0000313" key="2">
    <source>
        <dbReference type="EMBL" id="KAK9804138.1"/>
    </source>
</evidence>
<dbReference type="GO" id="GO:0009055">
    <property type="term" value="F:electron transfer activity"/>
    <property type="evidence" value="ECO:0007669"/>
    <property type="project" value="TreeGrafter"/>
</dbReference>
<accession>A0AAW1P294</accession>
<dbReference type="GO" id="GO:0009644">
    <property type="term" value="P:response to high light intensity"/>
    <property type="evidence" value="ECO:0007669"/>
    <property type="project" value="InterPro"/>
</dbReference>
<name>A0AAW1P294_9CHLO</name>
<comment type="caution">
    <text evidence="2">The sequence shown here is derived from an EMBL/GenBank/DDBJ whole genome shotgun (WGS) entry which is preliminary data.</text>
</comment>
<dbReference type="PANTHER" id="PTHR35709">
    <property type="entry name" value="PROTEIN PROTON GRADIENT REGULATION 5, CHLOROPLASTIC"/>
    <property type="match status" value="1"/>
</dbReference>
<evidence type="ECO:0000256" key="1">
    <source>
        <dbReference type="SAM" id="MobiDB-lite"/>
    </source>
</evidence>
<proteinExistence type="predicted"/>
<keyword evidence="3" id="KW-1185">Reference proteome</keyword>
<gene>
    <name evidence="2" type="ORF">WJX73_003617</name>
</gene>
<dbReference type="EMBL" id="JALJOQ010000052">
    <property type="protein sequence ID" value="KAK9804138.1"/>
    <property type="molecule type" value="Genomic_DNA"/>
</dbReference>
<dbReference type="InterPro" id="IPR037497">
    <property type="entry name" value="PGR5"/>
</dbReference>